<evidence type="ECO:0000259" key="1">
    <source>
        <dbReference type="PROSITE" id="PS50011"/>
    </source>
</evidence>
<organism evidence="3">
    <name type="scientific">Haptolina ericina</name>
    <dbReference type="NCBI Taxonomy" id="156174"/>
    <lineage>
        <taxon>Eukaryota</taxon>
        <taxon>Haptista</taxon>
        <taxon>Haptophyta</taxon>
        <taxon>Prymnesiophyceae</taxon>
        <taxon>Prymnesiales</taxon>
        <taxon>Prymnesiaceae</taxon>
        <taxon>Haptolina</taxon>
    </lineage>
</organism>
<evidence type="ECO:0000313" key="2">
    <source>
        <dbReference type="EMBL" id="CAE0134248.1"/>
    </source>
</evidence>
<dbReference type="InterPro" id="IPR011009">
    <property type="entry name" value="Kinase-like_dom_sf"/>
</dbReference>
<protein>
    <recommendedName>
        <fullName evidence="1">Protein kinase domain-containing protein</fullName>
    </recommendedName>
</protein>
<accession>A0A6T9KYI2</accession>
<dbReference type="AlphaFoldDB" id="A0A6T9KYI2"/>
<dbReference type="EMBL" id="HBHX01054559">
    <property type="protein sequence ID" value="CAE0134248.1"/>
    <property type="molecule type" value="Transcribed_RNA"/>
</dbReference>
<dbReference type="PANTHER" id="PTHR45890">
    <property type="entry name" value="AARF DOMAIN CONTAINING KINASE 2 (PREDICTED)"/>
    <property type="match status" value="1"/>
</dbReference>
<dbReference type="PANTHER" id="PTHR45890:SF1">
    <property type="entry name" value="AARF DOMAIN CONTAINING KINASE 2"/>
    <property type="match status" value="1"/>
</dbReference>
<evidence type="ECO:0000313" key="3">
    <source>
        <dbReference type="EMBL" id="CAE0134263.1"/>
    </source>
</evidence>
<dbReference type="Pfam" id="PF03109">
    <property type="entry name" value="ABC1"/>
    <property type="match status" value="1"/>
</dbReference>
<dbReference type="GO" id="GO:0004672">
    <property type="term" value="F:protein kinase activity"/>
    <property type="evidence" value="ECO:0007669"/>
    <property type="project" value="InterPro"/>
</dbReference>
<dbReference type="PROSITE" id="PS50011">
    <property type="entry name" value="PROTEIN_KINASE_DOM"/>
    <property type="match status" value="1"/>
</dbReference>
<gene>
    <name evidence="2" type="ORF">HERI1096_LOCUS30093</name>
    <name evidence="3" type="ORF">HERI1096_LOCUS30102</name>
</gene>
<dbReference type="InterPro" id="IPR000719">
    <property type="entry name" value="Prot_kinase_dom"/>
</dbReference>
<dbReference type="SUPFAM" id="SSF56112">
    <property type="entry name" value="Protein kinase-like (PK-like)"/>
    <property type="match status" value="1"/>
</dbReference>
<dbReference type="GO" id="GO:0005524">
    <property type="term" value="F:ATP binding"/>
    <property type="evidence" value="ECO:0007669"/>
    <property type="project" value="InterPro"/>
</dbReference>
<dbReference type="EMBL" id="HBHX01054570">
    <property type="protein sequence ID" value="CAE0134263.1"/>
    <property type="molecule type" value="Transcribed_RNA"/>
</dbReference>
<feature type="domain" description="Protein kinase" evidence="1">
    <location>
        <begin position="11"/>
        <end position="237"/>
    </location>
</feature>
<dbReference type="InterPro" id="IPR052402">
    <property type="entry name" value="ADCK_kinase"/>
</dbReference>
<dbReference type="InterPro" id="IPR004147">
    <property type="entry name" value="ABC1_dom"/>
</dbReference>
<reference evidence="3" key="1">
    <citation type="submission" date="2021-01" db="EMBL/GenBank/DDBJ databases">
        <authorList>
            <person name="Corre E."/>
            <person name="Pelletier E."/>
            <person name="Niang G."/>
            <person name="Scheremetjew M."/>
            <person name="Finn R."/>
            <person name="Kale V."/>
            <person name="Holt S."/>
            <person name="Cochrane G."/>
            <person name="Meng A."/>
            <person name="Brown T."/>
            <person name="Cohen L."/>
        </authorList>
    </citation>
    <scope>NUCLEOTIDE SEQUENCE</scope>
    <source>
        <strain evidence="3">CCMP281</strain>
    </source>
</reference>
<name>A0A6T9KYI2_9EUKA</name>
<sequence length="237" mass="25854">MGRPISECFESIETKPIASGSIAQIHRATLDGQTVAVKVRHPAVVSRIITDFILMRGLVDVVGRFVPSLSLKSSVEQFSSTMVAQTRLDIEAEHLDRFNWNFGGAGWSDCGFPTTIFSSRAVLVESFEEGELVAKYTLQRALGMGGAPLDKSLAHFVVSRGEDLYLKMLLVDNLMHADLHPGNILLQLEPNARARLVLLDVGMVARLTPNESDAFIGLLHAMGAGDGRQVRALARGW</sequence>
<proteinExistence type="predicted"/>